<feature type="chain" id="PRO_5012329388" evidence="10">
    <location>
        <begin position="33"/>
        <end position="3099"/>
    </location>
</feature>
<dbReference type="GO" id="GO:0007155">
    <property type="term" value="P:cell adhesion"/>
    <property type="evidence" value="ECO:0007669"/>
    <property type="project" value="UniProtKB-KW"/>
</dbReference>
<feature type="domain" description="Calx-beta" evidence="11">
    <location>
        <begin position="1947"/>
        <end position="2053"/>
    </location>
</feature>
<dbReference type="Proteomes" id="UP000242188">
    <property type="component" value="Unassembled WGS sequence"/>
</dbReference>
<keyword evidence="5" id="KW-0106">Calcium</keyword>
<feature type="repeat" description="CSPG" evidence="8">
    <location>
        <begin position="1132"/>
        <end position="1226"/>
    </location>
</feature>
<evidence type="ECO:0000256" key="9">
    <source>
        <dbReference type="SAM" id="Phobius"/>
    </source>
</evidence>
<proteinExistence type="inferred from homology"/>
<feature type="repeat" description="CSPG" evidence="8">
    <location>
        <begin position="770"/>
        <end position="861"/>
    </location>
</feature>
<dbReference type="Pfam" id="PF03160">
    <property type="entry name" value="Calx-beta"/>
    <property type="match status" value="3"/>
</dbReference>
<keyword evidence="6" id="KW-0130">Cell adhesion</keyword>
<dbReference type="InterPro" id="IPR003644">
    <property type="entry name" value="Calx_beta"/>
</dbReference>
<evidence type="ECO:0000256" key="4">
    <source>
        <dbReference type="ARBA" id="ARBA00022737"/>
    </source>
</evidence>
<evidence type="ECO:0000256" key="2">
    <source>
        <dbReference type="ARBA" id="ARBA00022723"/>
    </source>
</evidence>
<protein>
    <submittedName>
        <fullName evidence="12">FRAS1-related extracellular matrix protein 2</fullName>
    </submittedName>
</protein>
<dbReference type="GO" id="GO:0016020">
    <property type="term" value="C:membrane"/>
    <property type="evidence" value="ECO:0007669"/>
    <property type="project" value="InterPro"/>
</dbReference>
<evidence type="ECO:0000313" key="13">
    <source>
        <dbReference type="Proteomes" id="UP000242188"/>
    </source>
</evidence>
<sequence>MAPCGVRLGGTGLSCHTCAVFIVCALLCIARSQTSLEKGDILIVNTGIQVPFGRTVYLDPVNELRLSVRPGHRCVVTVLDNDPLSQRPGRLLPSDHFPCTFGPRDVQYTHFGARVPVEDTIRLLIRYDTDIESHIIPFTIHVSVTFVQLEVVTKNLPLSASVGAVSNSINRKNTEFTYDRANQVCRLTVIGASSGLPRFGIVANGTTVPTDIECDQFQQMGIKYRYSNKNNSPNKDYIPMVVELLDEDGAIMKQEYFHKVVTITGARTNRKPRPSYNAFLVMEVSNGNAIDQFVMTAIPPTVLAAEDLETPMELVVFNITGPLGAGQGQIVSTDDRDQPIHSFYQRDVIDLKIAYKPPSIDSNTPRTFTVEFQVIDLDGAKSDPFPLIIVVNPMNTLSPVVTLNTGIQLYEGQSRQLLSSQNLQISDENNLEKVKIFKADGARHGELRIPGSREYFTADDLDKGLVVYQHDGSDTNSDNIVFRMTDGQHHVEFLFPVTIYPEDDEPPFVTSNTGLEIYKNQLAEISQFKLSATDIDSDDSEINFILEPPYSKHGKIMVRQFQVPRDPQNWLYNNGVYEQAVYQFTQQDILDGKVFYKHTASHRSSYVTDNIKFSLEDRHVPPNKSYQPYAFVVQVLPLDDQPPYQHLNTKLKMKVEEFQMTTIKRKQLRYTDDDTNDRQLQYRVTSPLFDTDQNTPLSAGNIVLCENPGVPISTFTQSQVNHQKVCYQPPSAELGITARIIQFGFSVTDTNGNVLADQRFTITLQPIDNQPPRVTNTGATVLENGLVTLTSQNLDVIDPDTDDEDIRFIVSTLPDYGEVRKGEQTVVVGDSFNKHDINRGRMVYINSGEETDRDTFALELSDGAHLIPVLFTINIRSVDDEAPVLTGTLSNTLEIDLEVNEGQSVTLAADRFRASDPDSDDLTLIFMIETAPTSGAILKSGQRATDFTQQDLQDGVVMYQHLGGEIGADASRDRFSLILSDRSRNFMVEGNRVAEIEVIVKVMPVDNQPPNVLLGAQFGVLEGEKEAILPRHVDAMDDDSADEKLQCTVLVQPQYGYIENFSPAPGSEKSRVGMPVTSFFIKELRVGNVNYVQSIHRGVEEYRDSFTFYCSDGINSSPDYNFNISIYPTNDEPPQVFDREFVVMEGLEMKIDTPILTAVDQDVPPDEIIFIVTVPPKHGQILQQRGLMGTFPVAQFSMTDIDGSSNIMYKHDDSETTEDAFELVATDGRFNVTKKIPIAIIPVDDETPRLSVNTGIEIETVGEKKMISNSVLRAEDLDSPDPNITFIIRRMPKQGMLLLDKVGLPEQNLTLGSKFTQYDIDNQCVFYIHTGLEGRRDIIKFEITDGLNPLVDRYFYVTVAGLDLIYPEVINKGLRLPEGGSVVLTTDIISGRDSNSPDEDLVFTITNVPQHGYLENLDNPGVPITTFTQIDLAGYKIRYTHTSESEVKMDRFEFEVTDGTNPVTRMFRIALTDVDNKKPVLMFGTLLVMEGANKLITPFELKTIDKDTPSHSIEYTLTQIPLHGNILYDHSRIVTMFTQEDIELNKISYQHDGSETLSDSISFTVTDGTHSDFYIFLETERSLRHPQTLPIEILPVDNAVPHLTINLGATSLTPVLGGGWGFTFDSNVLQCDDRDSSADNLVYELTVYPQWGHLVHMGKHQSNISTWTQVDIDQREIRYVLAKGATVTSDIFFFKVTDQGGNELSNQPFHLNWCWISFSSDRYNVSETQDIFEVTLQRTGYLSETSFITITAENGTARIGEDIRDWFTPQVQFNPGQKVKTWRLHLHDDDRFEGPEKFTLQLSNPVMAALQLPVTSIVTIQDPEDESVVSFPEQEFRVAENIGEVLVPVHRTGDLTNELMVICATNTGSATGTPLTPNYPAMEVTSGSDYISRPVHHSSIIRFDHGQREKFCTLTIIDDSLYEMEETLEVVLMDIFGGRLGTVTNMHVVIEPDPDDEPVFHFEHAKYTVDESQREAEVVVLRTGTDLSRPSSVTVRSRRTDPKSAEAGFDYIAVNKILDFAPGVSENTLRIRILDDLGRPTLEGRETFLVVLRMPMGASLALPSTASITIDDSQSDRPSMEFGEVQYISSEEENKVTAIIVRHGDISHGSSVRCYTRQGSAEVSLDFIERPDTDASLVIFRAGEREKPCVVNIVDDDKFEVTEELRLVLGSPNSVTAGGANIGLQNDTVIKITDASDKPVIKFAEDQFVVNEPIFKEDISRLTVPVIRSGDLSERSEVRVFTKDGSARAGQDYNGFSRVLIFEEGMSRLDVEVEILFDDMKENREVFTIHLRPNHNMVAERNAKAMVYVEENKKIMDVVFPTHPIVVSLRDYDDPLGNHDNPVHGYPVICITPCNPKHPDFATSTGTLCQTQEINDTLTKFHWKVAPPSGPDGITKPLRELEASTFFASTRGITLDSIYFNRGSKVQCLARAVNFDGDPGREIESVPVTISTDEGLCPPRNPASIGSEPFSSRLRYLGPSDPVHPNMVRVTITIPHHDGLLPVLSTRQLSNFDFILTHNALRVAQHKCSNLLDISDLQVTSGFGFVSNDTRNRNSLGLEPYQFSSTLRGDSTLRFYRNLDLESCLWEFDGYFDMSELVSVCGGEISTDGQPINLKQSRVTMFVPLYVSYIFHAEAGGWTAVNMQTDLELSFVYDTAILWQNGITTAPRSKFRGSLYPTSLRIQDDKRLMVTIRTTPNFRGQFVPSNSGTGVVSMVTSPDHPDMTFTLTLVRSDPTFDQPNQLWQFESDFAVKDYSGLYHVSLIPCTAAISQPYTLPPVCNPTDPITFDLPIRFQQTSDPVPSQYSLNTDFSLYNKRSLWLSPDTPTLGDKSGTTFSPGDKIYGRIDVDPVQTLGLEFDLGMEKIYVCSGKDGYIPKYAPTRGEYGCAGESENLEYRFKILDLRDPHTVDESFDGIPFNARLAQDDPSAGDLLRQPGADGFSVDTKPLFQMDPGRMWFLHAVFSMGSSGNPKQKRSATYHSMSTGEVIGRVKRAETPEKGTNMVQIVFSEVPQGDSALGSYEVSEDGRDTHSIMYILVGICLLLLICVILLVVFIRRRHKHSSPPPTPTNTLTVVSRDGTTSVLFLGDKHKMAEQDRTEV</sequence>
<feature type="repeat" description="CSPG" evidence="8">
    <location>
        <begin position="642"/>
        <end position="748"/>
    </location>
</feature>
<dbReference type="SMART" id="SM00237">
    <property type="entry name" value="Calx_beta"/>
    <property type="match status" value="5"/>
</dbReference>
<dbReference type="InterPro" id="IPR051561">
    <property type="entry name" value="FRAS1_ECM"/>
</dbReference>
<dbReference type="Gene3D" id="2.60.40.2030">
    <property type="match status" value="5"/>
</dbReference>
<dbReference type="PROSITE" id="PS51854">
    <property type="entry name" value="CSPG"/>
    <property type="match status" value="11"/>
</dbReference>
<evidence type="ECO:0000313" key="12">
    <source>
        <dbReference type="EMBL" id="OWF41877.1"/>
    </source>
</evidence>
<feature type="repeat" description="CSPG" evidence="8">
    <location>
        <begin position="1477"/>
        <end position="1566"/>
    </location>
</feature>
<feature type="signal peptide" evidence="10">
    <location>
        <begin position="1"/>
        <end position="32"/>
    </location>
</feature>
<feature type="domain" description="Calx-beta" evidence="11">
    <location>
        <begin position="1704"/>
        <end position="1803"/>
    </location>
</feature>
<dbReference type="InterPro" id="IPR038081">
    <property type="entry name" value="CalX-like_sf"/>
</dbReference>
<keyword evidence="7" id="KW-0325">Glycoprotein</keyword>
<dbReference type="Pfam" id="PF19309">
    <property type="entry name" value="Frem_N"/>
    <property type="match status" value="1"/>
</dbReference>
<evidence type="ECO:0000256" key="6">
    <source>
        <dbReference type="ARBA" id="ARBA00022889"/>
    </source>
</evidence>
<keyword evidence="9" id="KW-0812">Transmembrane</keyword>
<evidence type="ECO:0000256" key="7">
    <source>
        <dbReference type="ARBA" id="ARBA00023180"/>
    </source>
</evidence>
<feature type="domain" description="Calx-beta" evidence="11">
    <location>
        <begin position="2190"/>
        <end position="2292"/>
    </location>
</feature>
<feature type="repeat" description="CSPG" evidence="8">
    <location>
        <begin position="1600"/>
        <end position="1697"/>
    </location>
</feature>
<evidence type="ECO:0000259" key="11">
    <source>
        <dbReference type="SMART" id="SM00237"/>
    </source>
</evidence>
<dbReference type="Pfam" id="PF16184">
    <property type="entry name" value="Cadherin_3"/>
    <property type="match status" value="12"/>
</dbReference>
<name>A0A210PZF9_MIZYE</name>
<comment type="similarity">
    <text evidence="1">Belongs to the FRAS1 family.</text>
</comment>
<feature type="repeat" description="CSPG" evidence="8">
    <location>
        <begin position="271"/>
        <end position="373"/>
    </location>
</feature>
<dbReference type="InterPro" id="IPR039005">
    <property type="entry name" value="CSPG_rpt"/>
</dbReference>
<dbReference type="PANTHER" id="PTHR45739:SF8">
    <property type="entry name" value="FRAS1-RELATED EXTRACELLULAR MATRIX PROTEIN 1"/>
    <property type="match status" value="1"/>
</dbReference>
<dbReference type="InterPro" id="IPR045658">
    <property type="entry name" value="FRAS1-rel_N"/>
</dbReference>
<evidence type="ECO:0000256" key="8">
    <source>
        <dbReference type="PROSITE-ProRule" id="PRU01201"/>
    </source>
</evidence>
<dbReference type="GO" id="GO:0007154">
    <property type="term" value="P:cell communication"/>
    <property type="evidence" value="ECO:0007669"/>
    <property type="project" value="InterPro"/>
</dbReference>
<dbReference type="GO" id="GO:0009653">
    <property type="term" value="P:anatomical structure morphogenesis"/>
    <property type="evidence" value="ECO:0007669"/>
    <property type="project" value="TreeGrafter"/>
</dbReference>
<feature type="repeat" description="CSPG" evidence="8">
    <location>
        <begin position="888"/>
        <end position="980"/>
    </location>
</feature>
<gene>
    <name evidence="12" type="ORF">KP79_PYT12359</name>
</gene>
<keyword evidence="4" id="KW-0677">Repeat</keyword>
<evidence type="ECO:0000256" key="3">
    <source>
        <dbReference type="ARBA" id="ARBA00022729"/>
    </source>
</evidence>
<keyword evidence="9" id="KW-0472">Membrane</keyword>
<dbReference type="SUPFAM" id="SSF141072">
    <property type="entry name" value="CalX-like"/>
    <property type="match status" value="5"/>
</dbReference>
<organism evidence="12 13">
    <name type="scientific">Mizuhopecten yessoensis</name>
    <name type="common">Japanese scallop</name>
    <name type="synonym">Patinopecten yessoensis</name>
    <dbReference type="NCBI Taxonomy" id="6573"/>
    <lineage>
        <taxon>Eukaryota</taxon>
        <taxon>Metazoa</taxon>
        <taxon>Spiralia</taxon>
        <taxon>Lophotrochozoa</taxon>
        <taxon>Mollusca</taxon>
        <taxon>Bivalvia</taxon>
        <taxon>Autobranchia</taxon>
        <taxon>Pteriomorphia</taxon>
        <taxon>Pectinida</taxon>
        <taxon>Pectinoidea</taxon>
        <taxon>Pectinidae</taxon>
        <taxon>Mizuhopecten</taxon>
    </lineage>
</organism>
<evidence type="ECO:0000256" key="5">
    <source>
        <dbReference type="ARBA" id="ARBA00022837"/>
    </source>
</evidence>
<evidence type="ECO:0000256" key="1">
    <source>
        <dbReference type="ARBA" id="ARBA00005529"/>
    </source>
</evidence>
<keyword evidence="9" id="KW-1133">Transmembrane helix</keyword>
<feature type="repeat" description="CSPG" evidence="8">
    <location>
        <begin position="1247"/>
        <end position="1344"/>
    </location>
</feature>
<accession>A0A210PZF9</accession>
<feature type="domain" description="Calx-beta" evidence="11">
    <location>
        <begin position="1816"/>
        <end position="1933"/>
    </location>
</feature>
<dbReference type="STRING" id="6573.A0A210PZF9"/>
<feature type="transmembrane region" description="Helical" evidence="9">
    <location>
        <begin position="3032"/>
        <end position="3054"/>
    </location>
</feature>
<dbReference type="OrthoDB" id="430044at2759"/>
<feature type="repeat" description="CSPG" evidence="8">
    <location>
        <begin position="1009"/>
        <end position="1111"/>
    </location>
</feature>
<reference evidence="12 13" key="1">
    <citation type="journal article" date="2017" name="Nat. Ecol. Evol.">
        <title>Scallop genome provides insights into evolution of bilaterian karyotype and development.</title>
        <authorList>
            <person name="Wang S."/>
            <person name="Zhang J."/>
            <person name="Jiao W."/>
            <person name="Li J."/>
            <person name="Xun X."/>
            <person name="Sun Y."/>
            <person name="Guo X."/>
            <person name="Huan P."/>
            <person name="Dong B."/>
            <person name="Zhang L."/>
            <person name="Hu X."/>
            <person name="Sun X."/>
            <person name="Wang J."/>
            <person name="Zhao C."/>
            <person name="Wang Y."/>
            <person name="Wang D."/>
            <person name="Huang X."/>
            <person name="Wang R."/>
            <person name="Lv J."/>
            <person name="Li Y."/>
            <person name="Zhang Z."/>
            <person name="Liu B."/>
            <person name="Lu W."/>
            <person name="Hui Y."/>
            <person name="Liang J."/>
            <person name="Zhou Z."/>
            <person name="Hou R."/>
            <person name="Li X."/>
            <person name="Liu Y."/>
            <person name="Li H."/>
            <person name="Ning X."/>
            <person name="Lin Y."/>
            <person name="Zhao L."/>
            <person name="Xing Q."/>
            <person name="Dou J."/>
            <person name="Li Y."/>
            <person name="Mao J."/>
            <person name="Guo H."/>
            <person name="Dou H."/>
            <person name="Li T."/>
            <person name="Mu C."/>
            <person name="Jiang W."/>
            <person name="Fu Q."/>
            <person name="Fu X."/>
            <person name="Miao Y."/>
            <person name="Liu J."/>
            <person name="Yu Q."/>
            <person name="Li R."/>
            <person name="Liao H."/>
            <person name="Li X."/>
            <person name="Kong Y."/>
            <person name="Jiang Z."/>
            <person name="Chourrout D."/>
            <person name="Li R."/>
            <person name="Bao Z."/>
        </authorList>
    </citation>
    <scope>NUCLEOTIDE SEQUENCE [LARGE SCALE GENOMIC DNA]</scope>
    <source>
        <strain evidence="12 13">PY_sf001</strain>
    </source>
</reference>
<feature type="repeat" description="CSPG" evidence="8">
    <location>
        <begin position="506"/>
        <end position="616"/>
    </location>
</feature>
<evidence type="ECO:0000256" key="10">
    <source>
        <dbReference type="SAM" id="SignalP"/>
    </source>
</evidence>
<comment type="caution">
    <text evidence="12">The sequence shown here is derived from an EMBL/GenBank/DDBJ whole genome shotgun (WGS) entry which is preliminary data.</text>
</comment>
<keyword evidence="13" id="KW-1185">Reference proteome</keyword>
<keyword evidence="3 10" id="KW-0732">Signal</keyword>
<keyword evidence="2" id="KW-0479">Metal-binding</keyword>
<dbReference type="GO" id="GO:0046872">
    <property type="term" value="F:metal ion binding"/>
    <property type="evidence" value="ECO:0007669"/>
    <property type="project" value="UniProtKB-KW"/>
</dbReference>
<feature type="domain" description="Calx-beta" evidence="11">
    <location>
        <begin position="2066"/>
        <end position="2170"/>
    </location>
</feature>
<dbReference type="EMBL" id="NEDP02005344">
    <property type="protein sequence ID" value="OWF41877.1"/>
    <property type="molecule type" value="Genomic_DNA"/>
</dbReference>
<feature type="repeat" description="CSPG" evidence="8">
    <location>
        <begin position="1365"/>
        <end position="1457"/>
    </location>
</feature>
<dbReference type="PANTHER" id="PTHR45739">
    <property type="entry name" value="MATRIX PROTEIN, PUTATIVE-RELATED"/>
    <property type="match status" value="1"/>
</dbReference>